<dbReference type="NCBIfam" id="TIGR00229">
    <property type="entry name" value="sensory_box"/>
    <property type="match status" value="1"/>
</dbReference>
<evidence type="ECO:0000256" key="1">
    <source>
        <dbReference type="SAM" id="Phobius"/>
    </source>
</evidence>
<accession>A0ABV5KUP9</accession>
<keyword evidence="4" id="KW-1185">Reference proteome</keyword>
<dbReference type="InterPro" id="IPR000160">
    <property type="entry name" value="GGDEF_dom"/>
</dbReference>
<dbReference type="RefSeq" id="WP_377498773.1">
    <property type="nucleotide sequence ID" value="NZ_JBHMDO010000038.1"/>
</dbReference>
<dbReference type="PANTHER" id="PTHR44757:SF2">
    <property type="entry name" value="BIOFILM ARCHITECTURE MAINTENANCE PROTEIN MBAA"/>
    <property type="match status" value="1"/>
</dbReference>
<feature type="transmembrane region" description="Helical" evidence="1">
    <location>
        <begin position="6"/>
        <end position="26"/>
    </location>
</feature>
<feature type="transmembrane region" description="Helical" evidence="1">
    <location>
        <begin position="138"/>
        <end position="158"/>
    </location>
</feature>
<dbReference type="Pfam" id="PF00990">
    <property type="entry name" value="GGDEF"/>
    <property type="match status" value="1"/>
</dbReference>
<keyword evidence="1" id="KW-0472">Membrane</keyword>
<dbReference type="PANTHER" id="PTHR44757">
    <property type="entry name" value="DIGUANYLATE CYCLASE DGCP"/>
    <property type="match status" value="1"/>
</dbReference>
<dbReference type="NCBIfam" id="TIGR00254">
    <property type="entry name" value="GGDEF"/>
    <property type="match status" value="1"/>
</dbReference>
<reference evidence="3 4" key="1">
    <citation type="submission" date="2024-09" db="EMBL/GenBank/DDBJ databases">
        <authorList>
            <person name="Sun Q."/>
            <person name="Mori K."/>
        </authorList>
    </citation>
    <scope>NUCLEOTIDE SEQUENCE [LARGE SCALE GENOMIC DNA]</scope>
    <source>
        <strain evidence="3 4">TISTR 2452</strain>
    </source>
</reference>
<feature type="transmembrane region" description="Helical" evidence="1">
    <location>
        <begin position="99"/>
        <end position="118"/>
    </location>
</feature>
<dbReference type="Gene3D" id="3.30.70.270">
    <property type="match status" value="1"/>
</dbReference>
<dbReference type="EMBL" id="JBHMDO010000038">
    <property type="protein sequence ID" value="MFB9328962.1"/>
    <property type="molecule type" value="Genomic_DNA"/>
</dbReference>
<dbReference type="SUPFAM" id="SSF55073">
    <property type="entry name" value="Nucleotide cyclase"/>
    <property type="match status" value="1"/>
</dbReference>
<dbReference type="InterPro" id="IPR029787">
    <property type="entry name" value="Nucleotide_cyclase"/>
</dbReference>
<sequence>MNIYLLAIIYLVPALAMVCMTVLIVCRDYRNNLYRAAGWMFAAAALTFMAMFFMNSAPLHHRTSILTFVQFPLISILLITVLHYWFLYTHAYAKKQAGWYKALMAAFLVQLILVPFVPPASFVGLRPDGSVFYEPGPGAYLFWLLACVAIGVILRLFIPLFKREPGPARILLIAMILATVFGVGINVASLVFQSQQAYLDKLTTHSMIFAMVGIFINMIKYNDLPSFEKRYRILFERAPLGILIVDRQGAIREASPVALAILNLPASSSSIMHNVSETKREGWQREYEAAFRAQTRMQNTELTLSAALGMDRTVAMDSEFIVVGGETLQFIMIRDITETKHNERQITYLAYHDGLTGLYNRAAFQRELDRLLSASGSFSLILMDLNKFKAINDNYGHHAGDLALCHVAAKLSESAGPAEFVARFAGDEFVVLTAGREEAERFLAKLAQTQEASPFRLADGEEIEVTLSVGISHYPRDGENADDLYKRADERMYQMKKQPAAVRD</sequence>
<protein>
    <submittedName>
        <fullName evidence="3">GGDEF domain-containing protein</fullName>
    </submittedName>
</protein>
<dbReference type="InterPro" id="IPR035965">
    <property type="entry name" value="PAS-like_dom_sf"/>
</dbReference>
<dbReference type="SMART" id="SM00267">
    <property type="entry name" value="GGDEF"/>
    <property type="match status" value="1"/>
</dbReference>
<dbReference type="InterPro" id="IPR000014">
    <property type="entry name" value="PAS"/>
</dbReference>
<feature type="transmembrane region" description="Helical" evidence="1">
    <location>
        <begin position="65"/>
        <end position="87"/>
    </location>
</feature>
<dbReference type="InterPro" id="IPR052155">
    <property type="entry name" value="Biofilm_reg_signaling"/>
</dbReference>
<feature type="transmembrane region" description="Helical" evidence="1">
    <location>
        <begin position="204"/>
        <end position="222"/>
    </location>
</feature>
<name>A0ABV5KUP9_9BACL</name>
<dbReference type="SUPFAM" id="SSF55785">
    <property type="entry name" value="PYP-like sensor domain (PAS domain)"/>
    <property type="match status" value="1"/>
</dbReference>
<dbReference type="PROSITE" id="PS50887">
    <property type="entry name" value="GGDEF"/>
    <property type="match status" value="1"/>
</dbReference>
<dbReference type="InterPro" id="IPR043128">
    <property type="entry name" value="Rev_trsase/Diguanyl_cyclase"/>
</dbReference>
<dbReference type="Gene3D" id="3.30.450.20">
    <property type="entry name" value="PAS domain"/>
    <property type="match status" value="1"/>
</dbReference>
<feature type="transmembrane region" description="Helical" evidence="1">
    <location>
        <begin position="170"/>
        <end position="192"/>
    </location>
</feature>
<organism evidence="3 4">
    <name type="scientific">Paenibacillus aurantiacus</name>
    <dbReference type="NCBI Taxonomy" id="1936118"/>
    <lineage>
        <taxon>Bacteria</taxon>
        <taxon>Bacillati</taxon>
        <taxon>Bacillota</taxon>
        <taxon>Bacilli</taxon>
        <taxon>Bacillales</taxon>
        <taxon>Paenibacillaceae</taxon>
        <taxon>Paenibacillus</taxon>
    </lineage>
</organism>
<evidence type="ECO:0000313" key="3">
    <source>
        <dbReference type="EMBL" id="MFB9328962.1"/>
    </source>
</evidence>
<feature type="domain" description="GGDEF" evidence="2">
    <location>
        <begin position="376"/>
        <end position="504"/>
    </location>
</feature>
<feature type="transmembrane region" description="Helical" evidence="1">
    <location>
        <begin position="33"/>
        <end position="53"/>
    </location>
</feature>
<dbReference type="CDD" id="cd01949">
    <property type="entry name" value="GGDEF"/>
    <property type="match status" value="1"/>
</dbReference>
<evidence type="ECO:0000313" key="4">
    <source>
        <dbReference type="Proteomes" id="UP001589747"/>
    </source>
</evidence>
<keyword evidence="1" id="KW-1133">Transmembrane helix</keyword>
<keyword evidence="1" id="KW-0812">Transmembrane</keyword>
<dbReference type="Proteomes" id="UP001589747">
    <property type="component" value="Unassembled WGS sequence"/>
</dbReference>
<comment type="caution">
    <text evidence="3">The sequence shown here is derived from an EMBL/GenBank/DDBJ whole genome shotgun (WGS) entry which is preliminary data.</text>
</comment>
<proteinExistence type="predicted"/>
<evidence type="ECO:0000259" key="2">
    <source>
        <dbReference type="PROSITE" id="PS50887"/>
    </source>
</evidence>
<gene>
    <name evidence="3" type="ORF">ACFFSY_23760</name>
</gene>